<protein>
    <submittedName>
        <fullName evidence="1">8594_t:CDS:1</fullName>
    </submittedName>
</protein>
<dbReference type="Proteomes" id="UP000789901">
    <property type="component" value="Unassembled WGS sequence"/>
</dbReference>
<dbReference type="EMBL" id="CAJVQB010021298">
    <property type="protein sequence ID" value="CAG8796712.1"/>
    <property type="molecule type" value="Genomic_DNA"/>
</dbReference>
<feature type="non-terminal residue" evidence="1">
    <location>
        <position position="1"/>
    </location>
</feature>
<keyword evidence="2" id="KW-1185">Reference proteome</keyword>
<gene>
    <name evidence="1" type="ORF">GMARGA_LOCUS22252</name>
</gene>
<comment type="caution">
    <text evidence="1">The sequence shown here is derived from an EMBL/GenBank/DDBJ whole genome shotgun (WGS) entry which is preliminary data.</text>
</comment>
<sequence>LDDWDKGLFNINSELTVEQQNQVVDLLKETPQVYAKKISKSGQTVGLEQTNLLSPLQTSSTDYCQEFNNFSDFYLNEISKNILDRLFEIVEDLLVKREIAKENINRVQQRQKFQWNKKLKKVQRIFAKRDKVLLFNTSLYKQHSDIIDLKYSNRMFMVGHCYFEGIATSISKFLLDITRRACN</sequence>
<accession>A0ABN7VSD5</accession>
<evidence type="ECO:0000313" key="1">
    <source>
        <dbReference type="EMBL" id="CAG8796712.1"/>
    </source>
</evidence>
<evidence type="ECO:0000313" key="2">
    <source>
        <dbReference type="Proteomes" id="UP000789901"/>
    </source>
</evidence>
<proteinExistence type="predicted"/>
<organism evidence="1 2">
    <name type="scientific">Gigaspora margarita</name>
    <dbReference type="NCBI Taxonomy" id="4874"/>
    <lineage>
        <taxon>Eukaryota</taxon>
        <taxon>Fungi</taxon>
        <taxon>Fungi incertae sedis</taxon>
        <taxon>Mucoromycota</taxon>
        <taxon>Glomeromycotina</taxon>
        <taxon>Glomeromycetes</taxon>
        <taxon>Diversisporales</taxon>
        <taxon>Gigasporaceae</taxon>
        <taxon>Gigaspora</taxon>
    </lineage>
</organism>
<reference evidence="1 2" key="1">
    <citation type="submission" date="2021-06" db="EMBL/GenBank/DDBJ databases">
        <authorList>
            <person name="Kallberg Y."/>
            <person name="Tangrot J."/>
            <person name="Rosling A."/>
        </authorList>
    </citation>
    <scope>NUCLEOTIDE SEQUENCE [LARGE SCALE GENOMIC DNA]</scope>
    <source>
        <strain evidence="1 2">120-4 pot B 10/14</strain>
    </source>
</reference>
<name>A0ABN7VSD5_GIGMA</name>